<name>A0ABN9REH7_9DINO</name>
<gene>
    <name evidence="2" type="ORF">PCOR1329_LOCUS19372</name>
</gene>
<feature type="compositionally biased region" description="Basic and acidic residues" evidence="1">
    <location>
        <begin position="51"/>
        <end position="65"/>
    </location>
</feature>
<sequence length="226" mass="23368">MYAHAHWGLQSGHATGGRNAGAARHAGPQGPRRGSGEDVASRPPCPLGPPRGHDPSRGARGLREVRAAGLGALEERLAELLRPVRQGPERPGEARRRPHPSPTLGAPGQIAFADLQNVAEEQGVPVNGQPASWGARRPAAWPAAGEPPAKRPPVGSGAGGGAAAGGAARDPGKAALVDKVKALQRSDPTAKDAWQTYCEDSYRGVKDPSRHEAASLEAFLSTYGVD</sequence>
<feature type="region of interest" description="Disordered" evidence="1">
    <location>
        <begin position="1"/>
        <end position="65"/>
    </location>
</feature>
<feature type="compositionally biased region" description="Low complexity" evidence="1">
    <location>
        <begin position="130"/>
        <end position="147"/>
    </location>
</feature>
<reference evidence="2" key="1">
    <citation type="submission" date="2023-10" db="EMBL/GenBank/DDBJ databases">
        <authorList>
            <person name="Chen Y."/>
            <person name="Shah S."/>
            <person name="Dougan E. K."/>
            <person name="Thang M."/>
            <person name="Chan C."/>
        </authorList>
    </citation>
    <scope>NUCLEOTIDE SEQUENCE [LARGE SCALE GENOMIC DNA]</scope>
</reference>
<evidence type="ECO:0000256" key="1">
    <source>
        <dbReference type="SAM" id="MobiDB-lite"/>
    </source>
</evidence>
<proteinExistence type="predicted"/>
<evidence type="ECO:0000313" key="2">
    <source>
        <dbReference type="EMBL" id="CAK0816380.1"/>
    </source>
</evidence>
<keyword evidence="3" id="KW-1185">Reference proteome</keyword>
<evidence type="ECO:0000313" key="3">
    <source>
        <dbReference type="Proteomes" id="UP001189429"/>
    </source>
</evidence>
<dbReference type="EMBL" id="CAUYUJ010006180">
    <property type="protein sequence ID" value="CAK0816380.1"/>
    <property type="molecule type" value="Genomic_DNA"/>
</dbReference>
<accession>A0ABN9REH7</accession>
<comment type="caution">
    <text evidence="2">The sequence shown here is derived from an EMBL/GenBank/DDBJ whole genome shotgun (WGS) entry which is preliminary data.</text>
</comment>
<organism evidence="2 3">
    <name type="scientific">Prorocentrum cordatum</name>
    <dbReference type="NCBI Taxonomy" id="2364126"/>
    <lineage>
        <taxon>Eukaryota</taxon>
        <taxon>Sar</taxon>
        <taxon>Alveolata</taxon>
        <taxon>Dinophyceae</taxon>
        <taxon>Prorocentrales</taxon>
        <taxon>Prorocentraceae</taxon>
        <taxon>Prorocentrum</taxon>
    </lineage>
</organism>
<feature type="region of interest" description="Disordered" evidence="1">
    <location>
        <begin position="79"/>
        <end position="172"/>
    </location>
</feature>
<protein>
    <submittedName>
        <fullName evidence="2">Uncharacterized protein</fullName>
    </submittedName>
</protein>
<dbReference type="Proteomes" id="UP001189429">
    <property type="component" value="Unassembled WGS sequence"/>
</dbReference>